<evidence type="ECO:0000313" key="4">
    <source>
        <dbReference type="Proteomes" id="UP000324748"/>
    </source>
</evidence>
<evidence type="ECO:0000313" key="3">
    <source>
        <dbReference type="EMBL" id="KAA1128348.1"/>
    </source>
</evidence>
<dbReference type="AlphaFoldDB" id="A0A5B0RSS5"/>
<feature type="compositionally biased region" description="Basic residues" evidence="1">
    <location>
        <begin position="118"/>
        <end position="127"/>
    </location>
</feature>
<dbReference type="Proteomes" id="UP000325313">
    <property type="component" value="Unassembled WGS sequence"/>
</dbReference>
<name>A0A5B0RSS5_PUCGR</name>
<feature type="region of interest" description="Disordered" evidence="1">
    <location>
        <begin position="482"/>
        <end position="508"/>
    </location>
</feature>
<comment type="caution">
    <text evidence="3">The sequence shown here is derived from an EMBL/GenBank/DDBJ whole genome shotgun (WGS) entry which is preliminary data.</text>
</comment>
<evidence type="ECO:0000256" key="1">
    <source>
        <dbReference type="SAM" id="MobiDB-lite"/>
    </source>
</evidence>
<proteinExistence type="predicted"/>
<keyword evidence="4" id="KW-1185">Reference proteome</keyword>
<feature type="compositionally biased region" description="Polar residues" evidence="1">
    <location>
        <begin position="78"/>
        <end position="94"/>
    </location>
</feature>
<evidence type="ECO:0000313" key="5">
    <source>
        <dbReference type="Proteomes" id="UP000325313"/>
    </source>
</evidence>
<sequence>MNWALSCSVLLFILALFSCVCHLLCFLRLSVYKPSASPFSFRSYFTSSTLSTHTTLFNTILFTLFPLQLFRPGSFPSNMPVQHSPRGANNTAFTPGSMEDVDDNSFHNDTLLDEQNVTHRHHPHHPARPYSDDEQPRGNVPSNNRPAHLHNPRLNPPPRHAPVVDDQALLTDQRAINNLVNSAVTEFGASRHLKADGSNYRTWLKDMEMIGLNFLQDKDFFNGPCIRPRMSGAGRRILLAVVDPSMKSELYSLDSAFSMMEALKARFSGVSKARMIAKWQELRRISVDMGTNPASVATQMKAIIDELNDMGCYLSYDDILPLIIHEAVAQGSPLRFEFDRRIDAEFSLNNHHPITFEKTWKTLSAAINQVQASSTLDDRQTGVRFMASRAQAVREDSVMSHDDNVYVMASNPNPSKRVCFRCKSTSHLIGQCTAPDPNQNRQPRPQYVSHTSQPFNAYYPILAPSGTNVSYYPVRQAANPNTIPLGQPKMDSYRPRYSQPRPSARAAEVPEAAPNFNNLECSTIPGADVNPQEALFDTGASHHLTGDNSGGPSFFWAEWNGGDH</sequence>
<protein>
    <recommendedName>
        <fullName evidence="6">CCHC-type domain-containing protein</fullName>
    </recommendedName>
</protein>
<dbReference type="EMBL" id="VSWC01000196">
    <property type="protein sequence ID" value="KAA1066330.1"/>
    <property type="molecule type" value="Genomic_DNA"/>
</dbReference>
<reference evidence="4 5" key="1">
    <citation type="submission" date="2019-05" db="EMBL/GenBank/DDBJ databases">
        <title>Emergence of the Ug99 lineage of the wheat stem rust pathogen through somatic hybridization.</title>
        <authorList>
            <person name="Li F."/>
            <person name="Upadhyaya N.M."/>
            <person name="Sperschneider J."/>
            <person name="Matny O."/>
            <person name="Nguyen-Phuc H."/>
            <person name="Mago R."/>
            <person name="Raley C."/>
            <person name="Miller M.E."/>
            <person name="Silverstein K.A.T."/>
            <person name="Henningsen E."/>
            <person name="Hirsch C.D."/>
            <person name="Visser B."/>
            <person name="Pretorius Z.A."/>
            <person name="Steffenson B.J."/>
            <person name="Schwessinger B."/>
            <person name="Dodds P.N."/>
            <person name="Figueroa M."/>
        </authorList>
    </citation>
    <scope>NUCLEOTIDE SEQUENCE [LARGE SCALE GENOMIC DNA]</scope>
    <source>
        <strain evidence="2">21-0</strain>
        <strain evidence="3 5">Ug99</strain>
    </source>
</reference>
<organism evidence="3 5">
    <name type="scientific">Puccinia graminis f. sp. tritici</name>
    <dbReference type="NCBI Taxonomy" id="56615"/>
    <lineage>
        <taxon>Eukaryota</taxon>
        <taxon>Fungi</taxon>
        <taxon>Dikarya</taxon>
        <taxon>Basidiomycota</taxon>
        <taxon>Pucciniomycotina</taxon>
        <taxon>Pucciniomycetes</taxon>
        <taxon>Pucciniales</taxon>
        <taxon>Pucciniaceae</taxon>
        <taxon>Puccinia</taxon>
    </lineage>
</organism>
<feature type="region of interest" description="Disordered" evidence="1">
    <location>
        <begin position="78"/>
        <end position="162"/>
    </location>
</feature>
<dbReference type="OrthoDB" id="2513234at2759"/>
<evidence type="ECO:0008006" key="6">
    <source>
        <dbReference type="Google" id="ProtNLM"/>
    </source>
</evidence>
<dbReference type="Proteomes" id="UP000324748">
    <property type="component" value="Unassembled WGS sequence"/>
</dbReference>
<accession>A0A5B0RSS5</accession>
<gene>
    <name evidence="2" type="ORF">PGT21_050345</name>
    <name evidence="3" type="ORF">PGTUg99_050105</name>
</gene>
<evidence type="ECO:0000313" key="2">
    <source>
        <dbReference type="EMBL" id="KAA1066330.1"/>
    </source>
</evidence>
<dbReference type="EMBL" id="VDEP01000142">
    <property type="protein sequence ID" value="KAA1128348.1"/>
    <property type="molecule type" value="Genomic_DNA"/>
</dbReference>